<dbReference type="Proteomes" id="UP000272117">
    <property type="component" value="Unassembled WGS sequence"/>
</dbReference>
<keyword evidence="1" id="KW-0812">Transmembrane</keyword>
<gene>
    <name evidence="2" type="ORF">EFB08_18135</name>
</gene>
<keyword evidence="1" id="KW-1133">Transmembrane helix</keyword>
<comment type="caution">
    <text evidence="2">The sequence shown here is derived from an EMBL/GenBank/DDBJ whole genome shotgun (WGS) entry which is preliminary data.</text>
</comment>
<dbReference type="AlphaFoldDB" id="A0A3M9MFN4"/>
<evidence type="ECO:0000313" key="2">
    <source>
        <dbReference type="EMBL" id="RNI23458.1"/>
    </source>
</evidence>
<reference evidence="2 3" key="1">
    <citation type="submission" date="2018-11" db="EMBL/GenBank/DDBJ databases">
        <title>Rufibacter latericius sp. nov., isolated from water in Baiyang Lake.</title>
        <authorList>
            <person name="Yang Y."/>
        </authorList>
    </citation>
    <scope>NUCLEOTIDE SEQUENCE [LARGE SCALE GENOMIC DNA]</scope>
    <source>
        <strain evidence="2 3">R-22-1c-1</strain>
    </source>
</reference>
<protein>
    <submittedName>
        <fullName evidence="2">Uncharacterized protein</fullName>
    </submittedName>
</protein>
<evidence type="ECO:0000256" key="1">
    <source>
        <dbReference type="SAM" id="Phobius"/>
    </source>
</evidence>
<dbReference type="EMBL" id="RJJD01000015">
    <property type="protein sequence ID" value="RNI23458.1"/>
    <property type="molecule type" value="Genomic_DNA"/>
</dbReference>
<accession>A0A3M9MFN4</accession>
<keyword evidence="1" id="KW-0472">Membrane</keyword>
<feature type="transmembrane region" description="Helical" evidence="1">
    <location>
        <begin position="81"/>
        <end position="102"/>
    </location>
</feature>
<proteinExistence type="predicted"/>
<keyword evidence="3" id="KW-1185">Reference proteome</keyword>
<sequence length="116" mass="12763">MRIKIPACHEGRPGFLLYKPNLQENTTMEQTPNTSPQVVQPKDFARTVESIVSVYQGNHDVLPDLLSDAGRMLLTVRQKMSPIQLVLSVAAVAIGAIVLVSYGSSNQFQDAEEVRP</sequence>
<name>A0A3M9MFN4_9BACT</name>
<evidence type="ECO:0000313" key="3">
    <source>
        <dbReference type="Proteomes" id="UP000272117"/>
    </source>
</evidence>
<organism evidence="2 3">
    <name type="scientific">Rufibacter latericius</name>
    <dbReference type="NCBI Taxonomy" id="2487040"/>
    <lineage>
        <taxon>Bacteria</taxon>
        <taxon>Pseudomonadati</taxon>
        <taxon>Bacteroidota</taxon>
        <taxon>Cytophagia</taxon>
        <taxon>Cytophagales</taxon>
        <taxon>Hymenobacteraceae</taxon>
        <taxon>Rufibacter</taxon>
    </lineage>
</organism>